<dbReference type="Proteomes" id="UP000727993">
    <property type="component" value="Unassembled WGS sequence"/>
</dbReference>
<gene>
    <name evidence="3" type="ORF">IPN02_12935</name>
</gene>
<dbReference type="AlphaFoldDB" id="A0A936NCC0"/>
<dbReference type="GO" id="GO:0003677">
    <property type="term" value="F:DNA binding"/>
    <property type="evidence" value="ECO:0007669"/>
    <property type="project" value="InterPro"/>
</dbReference>
<dbReference type="Pfam" id="PF02452">
    <property type="entry name" value="PemK_toxin"/>
    <property type="match status" value="1"/>
</dbReference>
<sequence>MVIMHRDFAGRRLKAVLAAPLTSTIRDVPTAVALGREDGLDRRCIASLDNLTLVPVDRLAQPIGRLSTERMGELCEALMVAVDC</sequence>
<evidence type="ECO:0000256" key="2">
    <source>
        <dbReference type="ARBA" id="ARBA00022649"/>
    </source>
</evidence>
<proteinExistence type="inferred from homology"/>
<protein>
    <submittedName>
        <fullName evidence="3">Type II toxin-antitoxin system PemK/MazF family toxin</fullName>
    </submittedName>
</protein>
<comment type="similarity">
    <text evidence="1">Belongs to the PemK/MazF family.</text>
</comment>
<evidence type="ECO:0000256" key="1">
    <source>
        <dbReference type="ARBA" id="ARBA00007521"/>
    </source>
</evidence>
<evidence type="ECO:0000313" key="4">
    <source>
        <dbReference type="Proteomes" id="UP000727993"/>
    </source>
</evidence>
<dbReference type="InterPro" id="IPR011067">
    <property type="entry name" value="Plasmid_toxin/cell-grow_inhib"/>
</dbReference>
<keyword evidence="2" id="KW-1277">Toxin-antitoxin system</keyword>
<organism evidence="3 4">
    <name type="scientific">Candidatus Neomicrothrix subdominans</name>
    <dbReference type="NCBI Taxonomy" id="2954438"/>
    <lineage>
        <taxon>Bacteria</taxon>
        <taxon>Bacillati</taxon>
        <taxon>Actinomycetota</taxon>
        <taxon>Acidimicrobiia</taxon>
        <taxon>Acidimicrobiales</taxon>
        <taxon>Microthrixaceae</taxon>
        <taxon>Candidatus Neomicrothrix</taxon>
    </lineage>
</organism>
<evidence type="ECO:0000313" key="3">
    <source>
        <dbReference type="EMBL" id="MBK9297707.1"/>
    </source>
</evidence>
<dbReference type="InterPro" id="IPR003477">
    <property type="entry name" value="PemK-like"/>
</dbReference>
<name>A0A936NCC0_9ACTN</name>
<accession>A0A936NCC0</accession>
<dbReference type="SUPFAM" id="SSF50118">
    <property type="entry name" value="Cell growth inhibitor/plasmid maintenance toxic component"/>
    <property type="match status" value="1"/>
</dbReference>
<dbReference type="EMBL" id="JADJZA010000007">
    <property type="protein sequence ID" value="MBK9297707.1"/>
    <property type="molecule type" value="Genomic_DNA"/>
</dbReference>
<comment type="caution">
    <text evidence="3">The sequence shown here is derived from an EMBL/GenBank/DDBJ whole genome shotgun (WGS) entry which is preliminary data.</text>
</comment>
<dbReference type="Gene3D" id="2.30.30.110">
    <property type="match status" value="1"/>
</dbReference>
<reference evidence="3 4" key="1">
    <citation type="submission" date="2020-10" db="EMBL/GenBank/DDBJ databases">
        <title>Connecting structure to function with the recovery of over 1000 high-quality activated sludge metagenome-assembled genomes encoding full-length rRNA genes using long-read sequencing.</title>
        <authorList>
            <person name="Singleton C.M."/>
            <person name="Petriglieri F."/>
            <person name="Kristensen J.M."/>
            <person name="Kirkegaard R.H."/>
            <person name="Michaelsen T.Y."/>
            <person name="Andersen M.H."/>
            <person name="Karst S.M."/>
            <person name="Dueholm M.S."/>
            <person name="Nielsen P.H."/>
            <person name="Albertsen M."/>
        </authorList>
    </citation>
    <scope>NUCLEOTIDE SEQUENCE [LARGE SCALE GENOMIC DNA]</scope>
    <source>
        <strain evidence="3">Lyne_18-Q3-R50-59_MAXAC.006</strain>
    </source>
</reference>